<dbReference type="PANTHER" id="PTHR33840">
    <property type="match status" value="1"/>
</dbReference>
<dbReference type="OrthoDB" id="3057168at2759"/>
<accession>A0A8H5H1C7</accession>
<evidence type="ECO:0000313" key="2">
    <source>
        <dbReference type="EMBL" id="KAF5374815.1"/>
    </source>
</evidence>
<evidence type="ECO:0000259" key="1">
    <source>
        <dbReference type="Pfam" id="PF09994"/>
    </source>
</evidence>
<organism evidence="2 3">
    <name type="scientific">Tetrapyrgos nigripes</name>
    <dbReference type="NCBI Taxonomy" id="182062"/>
    <lineage>
        <taxon>Eukaryota</taxon>
        <taxon>Fungi</taxon>
        <taxon>Dikarya</taxon>
        <taxon>Basidiomycota</taxon>
        <taxon>Agaricomycotina</taxon>
        <taxon>Agaricomycetes</taxon>
        <taxon>Agaricomycetidae</taxon>
        <taxon>Agaricales</taxon>
        <taxon>Marasmiineae</taxon>
        <taxon>Marasmiaceae</taxon>
        <taxon>Tetrapyrgos</taxon>
    </lineage>
</organism>
<reference evidence="2 3" key="1">
    <citation type="journal article" date="2020" name="ISME J.">
        <title>Uncovering the hidden diversity of litter-decomposition mechanisms in mushroom-forming fungi.</title>
        <authorList>
            <person name="Floudas D."/>
            <person name="Bentzer J."/>
            <person name="Ahren D."/>
            <person name="Johansson T."/>
            <person name="Persson P."/>
            <person name="Tunlid A."/>
        </authorList>
    </citation>
    <scope>NUCLEOTIDE SEQUENCE [LARGE SCALE GENOMIC DNA]</scope>
    <source>
        <strain evidence="2 3">CBS 291.85</strain>
    </source>
</reference>
<proteinExistence type="predicted"/>
<dbReference type="Pfam" id="PF09994">
    <property type="entry name" value="T6SS_Tle1-like_cat"/>
    <property type="match status" value="2"/>
</dbReference>
<dbReference type="PANTHER" id="PTHR33840:SF1">
    <property type="entry name" value="TLE1 PHOSPHOLIPASE DOMAIN-CONTAINING PROTEIN"/>
    <property type="match status" value="1"/>
</dbReference>
<dbReference type="Proteomes" id="UP000559256">
    <property type="component" value="Unassembled WGS sequence"/>
</dbReference>
<name>A0A8H5H1C7_9AGAR</name>
<dbReference type="EMBL" id="JAACJM010000001">
    <property type="protein sequence ID" value="KAF5374815.1"/>
    <property type="molecule type" value="Genomic_DNA"/>
</dbReference>
<comment type="caution">
    <text evidence="2">The sequence shown here is derived from an EMBL/GenBank/DDBJ whole genome shotgun (WGS) entry which is preliminary data.</text>
</comment>
<feature type="domain" description="T6SS Phospholipase effector Tle1-like catalytic" evidence="1">
    <location>
        <begin position="31"/>
        <end position="125"/>
    </location>
</feature>
<evidence type="ECO:0000313" key="3">
    <source>
        <dbReference type="Proteomes" id="UP000559256"/>
    </source>
</evidence>
<protein>
    <recommendedName>
        <fullName evidence="1">T6SS Phospholipase effector Tle1-like catalytic domain-containing protein</fullName>
    </recommendedName>
</protein>
<keyword evidence="3" id="KW-1185">Reference proteome</keyword>
<dbReference type="AlphaFoldDB" id="A0A8H5H1C7"/>
<gene>
    <name evidence="2" type="ORF">D9758_000331</name>
</gene>
<dbReference type="InterPro" id="IPR018712">
    <property type="entry name" value="Tle1-like_cat"/>
</dbReference>
<sequence>MSASIPVTNDSEPLRVHQSTDDARTLSKIKKRIVVCCDGTWQDGLSAKHRSMYTNILRLARTIEHEDTRHNPPIPQVCLYQSGIGSEGGFYAEFVEGTTGATLGSKVEEAYGFITQNYAPGDEVRLNIIPSEVIETSMRCPRFISLVSPGELMSRMDHFSSIFVAYQTLGKSQDDEEIQKMQAILAPFRHESAPGILRAYAHDRTFSVKSIPVHSPCCIKSDGNYRCVGVFETVGSVGLPEELTLKPQVKKIFGFPDKILGEHIERAYHALALNETREDFECAKFEQTEVGKSKGQVLEQCWFTGCHSDVGGGYRYHDLADLTLAWMVSNVSDILAVDTKYLATLPSPVAPWGKQDPHDPATGIFSLASQVKRAIPTSYNEVTKETFHPSVLQQTNIDPEVSKIIEEHPEMLADLKPLEKELQSSWTIDEASVYTMNMESSSEEKKDSSSFSKAFKALKDLTTTSADEV</sequence>
<feature type="domain" description="T6SS Phospholipase effector Tle1-like catalytic" evidence="1">
    <location>
        <begin position="155"/>
        <end position="329"/>
    </location>
</feature>